<name>A0A6I7HRL0_9HYPH</name>
<keyword evidence="1" id="KW-0732">Signal</keyword>
<gene>
    <name evidence="2" type="ORF">DFR48_102224</name>
</gene>
<proteinExistence type="predicted"/>
<sequence>MNRFTKIASATLFAVLSAAGYSHAATPRAVDDALRSTANPAFNVVELSSLDHRSPRLAEYKDVSPASMSARDLQASIESNHNLRRQLTAENVEIGNIVGAERAADGSFVFYLR</sequence>
<dbReference type="EMBL" id="QPIX01000002">
    <property type="protein sequence ID" value="RCW27740.1"/>
    <property type="molecule type" value="Genomic_DNA"/>
</dbReference>
<evidence type="ECO:0000313" key="3">
    <source>
        <dbReference type="Proteomes" id="UP000252582"/>
    </source>
</evidence>
<organism evidence="2 3">
    <name type="scientific">Ciceribacter lividus</name>
    <dbReference type="NCBI Taxonomy" id="1197950"/>
    <lineage>
        <taxon>Bacteria</taxon>
        <taxon>Pseudomonadati</taxon>
        <taxon>Pseudomonadota</taxon>
        <taxon>Alphaproteobacteria</taxon>
        <taxon>Hyphomicrobiales</taxon>
        <taxon>Rhizobiaceae</taxon>
        <taxon>Ciceribacter</taxon>
    </lineage>
</organism>
<reference evidence="2 3" key="1">
    <citation type="submission" date="2018-07" db="EMBL/GenBank/DDBJ databases">
        <title>Genomic Encyclopedia of Type Strains, Phase IV (KMG-IV): sequencing the most valuable type-strain genomes for metagenomic binning, comparative biology and taxonomic classification.</title>
        <authorList>
            <person name="Goeker M."/>
        </authorList>
    </citation>
    <scope>NUCLEOTIDE SEQUENCE [LARGE SCALE GENOMIC DNA]</scope>
    <source>
        <strain evidence="2 3">DSM 25528</strain>
    </source>
</reference>
<dbReference type="RefSeq" id="WP_114362066.1">
    <property type="nucleotide sequence ID" value="NZ_QPIX01000002.1"/>
</dbReference>
<evidence type="ECO:0000256" key="1">
    <source>
        <dbReference type="SAM" id="SignalP"/>
    </source>
</evidence>
<evidence type="ECO:0000313" key="2">
    <source>
        <dbReference type="EMBL" id="RCW27740.1"/>
    </source>
</evidence>
<dbReference type="AlphaFoldDB" id="A0A6I7HRL0"/>
<protein>
    <submittedName>
        <fullName evidence="2">Uncharacterized protein</fullName>
    </submittedName>
</protein>
<keyword evidence="3" id="KW-1185">Reference proteome</keyword>
<feature type="signal peptide" evidence="1">
    <location>
        <begin position="1"/>
        <end position="24"/>
    </location>
</feature>
<feature type="chain" id="PRO_5026217023" evidence="1">
    <location>
        <begin position="25"/>
        <end position="113"/>
    </location>
</feature>
<dbReference type="Proteomes" id="UP000252582">
    <property type="component" value="Unassembled WGS sequence"/>
</dbReference>
<comment type="caution">
    <text evidence="2">The sequence shown here is derived from an EMBL/GenBank/DDBJ whole genome shotgun (WGS) entry which is preliminary data.</text>
</comment>
<accession>A0A6I7HRL0</accession>